<evidence type="ECO:0000256" key="3">
    <source>
        <dbReference type="ARBA" id="ARBA00022989"/>
    </source>
</evidence>
<name>A0AAP2CMJ1_9RHOB</name>
<keyword evidence="2 5" id="KW-0812">Transmembrane</keyword>
<keyword evidence="8" id="KW-1185">Reference proteome</keyword>
<protein>
    <submittedName>
        <fullName evidence="7">Type IV pili methyl-accepting chemotaxis transducer N-terminal domain-containing protein</fullName>
    </submittedName>
</protein>
<organism evidence="7 8">
    <name type="scientific">Harenicola maris</name>
    <dbReference type="NCBI Taxonomy" id="2841044"/>
    <lineage>
        <taxon>Bacteria</taxon>
        <taxon>Pseudomonadati</taxon>
        <taxon>Pseudomonadota</taxon>
        <taxon>Alphaproteobacteria</taxon>
        <taxon>Rhodobacterales</taxon>
        <taxon>Paracoccaceae</taxon>
        <taxon>Harenicola</taxon>
    </lineage>
</organism>
<evidence type="ECO:0000256" key="5">
    <source>
        <dbReference type="SAM" id="Phobius"/>
    </source>
</evidence>
<comment type="subcellular location">
    <subcellularLocation>
        <location evidence="1">Membrane</location>
        <topology evidence="1">Multi-pass membrane protein</topology>
    </subcellularLocation>
</comment>
<evidence type="ECO:0000256" key="1">
    <source>
        <dbReference type="ARBA" id="ARBA00004141"/>
    </source>
</evidence>
<evidence type="ECO:0000256" key="4">
    <source>
        <dbReference type="ARBA" id="ARBA00023136"/>
    </source>
</evidence>
<feature type="transmembrane region" description="Helical" evidence="5">
    <location>
        <begin position="43"/>
        <end position="63"/>
    </location>
</feature>
<evidence type="ECO:0000256" key="2">
    <source>
        <dbReference type="ARBA" id="ARBA00022692"/>
    </source>
</evidence>
<proteinExistence type="predicted"/>
<evidence type="ECO:0000259" key="6">
    <source>
        <dbReference type="Pfam" id="PF13675"/>
    </source>
</evidence>
<evidence type="ECO:0000313" key="8">
    <source>
        <dbReference type="Proteomes" id="UP001315686"/>
    </source>
</evidence>
<dbReference type="Proteomes" id="UP001315686">
    <property type="component" value="Unassembled WGS sequence"/>
</dbReference>
<reference evidence="7 8" key="1">
    <citation type="journal article" date="2021" name="Arch. Microbiol.">
        <title>Harenicola maris gen. nov., sp. nov. isolated from the Sea of Japan shallow sediments.</title>
        <authorList>
            <person name="Romanenko L.A."/>
            <person name="Kurilenko V.V."/>
            <person name="Chernysheva N.Y."/>
            <person name="Tekutyeva L.A."/>
            <person name="Velansky P.V."/>
            <person name="Svetashev V.I."/>
            <person name="Isaeva M.P."/>
        </authorList>
    </citation>
    <scope>NUCLEOTIDE SEQUENCE [LARGE SCALE GENOMIC DNA]</scope>
    <source>
        <strain evidence="7 8">KMM 3653</strain>
    </source>
</reference>
<comment type="caution">
    <text evidence="7">The sequence shown here is derived from an EMBL/GenBank/DDBJ whole genome shotgun (WGS) entry which is preliminary data.</text>
</comment>
<dbReference type="GO" id="GO:0016020">
    <property type="term" value="C:membrane"/>
    <property type="evidence" value="ECO:0007669"/>
    <property type="project" value="UniProtKB-SubCell"/>
</dbReference>
<sequence length="253" mass="27040">MKPALPPFAARAKPLASRAKPLAARAKPLAARAKRLGAGLRRIAVPLALMLTLCALQLAAFWVQSRQVDDAASINEAGRQRMLTQRIALSAAQIALYPDRADTAREVLRSSTDSLFRAHVALTQGGDLGLSGGLSRDLVTLYFAPRPEAGLDLQTRTFVNAARRVADVPPGRIDLAVESLIHTRMPGLPGKLDRAVMLFEEAARSNAIWAAGLNRASFLLVIFALIAHMAGILRPAPQAPAPYRRPPGLGSSP</sequence>
<dbReference type="RefSeq" id="WP_327792506.1">
    <property type="nucleotide sequence ID" value="NZ_JADQAZ010000001.1"/>
</dbReference>
<gene>
    <name evidence="7" type="ORF">IV417_02780</name>
</gene>
<dbReference type="AlphaFoldDB" id="A0AAP2CMJ1"/>
<feature type="domain" description="NarX-like N-terminal" evidence="6">
    <location>
        <begin position="62"/>
        <end position="128"/>
    </location>
</feature>
<keyword evidence="4 5" id="KW-0472">Membrane</keyword>
<feature type="transmembrane region" description="Helical" evidence="5">
    <location>
        <begin position="216"/>
        <end position="236"/>
    </location>
</feature>
<evidence type="ECO:0000313" key="7">
    <source>
        <dbReference type="EMBL" id="MBT0956300.1"/>
    </source>
</evidence>
<dbReference type="EMBL" id="JADQAZ010000001">
    <property type="protein sequence ID" value="MBT0956300.1"/>
    <property type="molecule type" value="Genomic_DNA"/>
</dbReference>
<keyword evidence="3 5" id="KW-1133">Transmembrane helix</keyword>
<dbReference type="InterPro" id="IPR029095">
    <property type="entry name" value="NarX-like_N"/>
</dbReference>
<dbReference type="Pfam" id="PF13675">
    <property type="entry name" value="PilJ"/>
    <property type="match status" value="1"/>
</dbReference>
<accession>A0AAP2CMJ1</accession>